<feature type="domain" description="Response regulatory" evidence="5">
    <location>
        <begin position="7"/>
        <end position="120"/>
    </location>
</feature>
<evidence type="ECO:0000259" key="5">
    <source>
        <dbReference type="PROSITE" id="PS50110"/>
    </source>
</evidence>
<protein>
    <submittedName>
        <fullName evidence="6">Response regulator</fullName>
    </submittedName>
</protein>
<reference evidence="6 7" key="1">
    <citation type="submission" date="2020-02" db="EMBL/GenBank/DDBJ databases">
        <authorList>
            <person name="Khan S.A."/>
            <person name="Jeon C.O."/>
            <person name="Chun B.H."/>
        </authorList>
    </citation>
    <scope>NUCLEOTIDE SEQUENCE [LARGE SCALE GENOMIC DNA]</scope>
    <source>
        <strain evidence="6 7">H239</strain>
    </source>
</reference>
<gene>
    <name evidence="6" type="ORF">G5575_13535</name>
</gene>
<dbReference type="SUPFAM" id="SSF52172">
    <property type="entry name" value="CheY-like"/>
    <property type="match status" value="1"/>
</dbReference>
<dbReference type="Proteomes" id="UP000474802">
    <property type="component" value="Unassembled WGS sequence"/>
</dbReference>
<keyword evidence="1 4" id="KW-0597">Phosphoprotein</keyword>
<dbReference type="InterPro" id="IPR050595">
    <property type="entry name" value="Bact_response_regulator"/>
</dbReference>
<dbReference type="SMART" id="SM00448">
    <property type="entry name" value="REC"/>
    <property type="match status" value="1"/>
</dbReference>
<dbReference type="GO" id="GO:0000160">
    <property type="term" value="P:phosphorelay signal transduction system"/>
    <property type="evidence" value="ECO:0007669"/>
    <property type="project" value="InterPro"/>
</dbReference>
<comment type="caution">
    <text evidence="6">The sequence shown here is derived from an EMBL/GenBank/DDBJ whole genome shotgun (WGS) entry which is preliminary data.</text>
</comment>
<dbReference type="RefSeq" id="WP_164534803.1">
    <property type="nucleotide sequence ID" value="NZ_JAALFG010000003.1"/>
</dbReference>
<evidence type="ECO:0000256" key="1">
    <source>
        <dbReference type="ARBA" id="ARBA00022553"/>
    </source>
</evidence>
<feature type="modified residue" description="4-aspartylphosphate" evidence="4">
    <location>
        <position position="57"/>
    </location>
</feature>
<dbReference type="PANTHER" id="PTHR44591:SF3">
    <property type="entry name" value="RESPONSE REGULATORY DOMAIN-CONTAINING PROTEIN"/>
    <property type="match status" value="1"/>
</dbReference>
<keyword evidence="7" id="KW-1185">Reference proteome</keyword>
<evidence type="ECO:0000256" key="4">
    <source>
        <dbReference type="PROSITE-ProRule" id="PRU00169"/>
    </source>
</evidence>
<dbReference type="Gene3D" id="3.40.50.2300">
    <property type="match status" value="1"/>
</dbReference>
<dbReference type="EMBL" id="JAALFG010000003">
    <property type="protein sequence ID" value="NGP18539.1"/>
    <property type="molecule type" value="Genomic_DNA"/>
</dbReference>
<reference evidence="6 7" key="2">
    <citation type="submission" date="2020-03" db="EMBL/GenBank/DDBJ databases">
        <title>Devosia chinhatensis sp. nov., isolated from a hexachlorocyclohexane (HCH) dump site in India.</title>
        <authorList>
            <person name="Kumar M."/>
            <person name="Lal R."/>
        </authorList>
    </citation>
    <scope>NUCLEOTIDE SEQUENCE [LARGE SCALE GENOMIC DNA]</scope>
    <source>
        <strain evidence="6 7">H239</strain>
    </source>
</reference>
<evidence type="ECO:0000256" key="2">
    <source>
        <dbReference type="ARBA" id="ARBA00023015"/>
    </source>
</evidence>
<dbReference type="AlphaFoldDB" id="A0A6M1SF99"/>
<evidence type="ECO:0000313" key="6">
    <source>
        <dbReference type="EMBL" id="NGP18539.1"/>
    </source>
</evidence>
<dbReference type="Pfam" id="PF00072">
    <property type="entry name" value="Response_reg"/>
    <property type="match status" value="1"/>
</dbReference>
<keyword evidence="3" id="KW-0804">Transcription</keyword>
<evidence type="ECO:0000256" key="3">
    <source>
        <dbReference type="ARBA" id="ARBA00023163"/>
    </source>
</evidence>
<dbReference type="InterPro" id="IPR001789">
    <property type="entry name" value="Sig_transdc_resp-reg_receiver"/>
</dbReference>
<proteinExistence type="predicted"/>
<dbReference type="InterPro" id="IPR011006">
    <property type="entry name" value="CheY-like_superfamily"/>
</dbReference>
<name>A0A6M1SF99_9HYPH</name>
<dbReference type="PROSITE" id="PS50110">
    <property type="entry name" value="RESPONSE_REGULATORY"/>
    <property type="match status" value="1"/>
</dbReference>
<sequence>MGFAKQRVLVVEDETLVRMAIVDRLEDEGFTVFEAANADEAIDILINNLDIRVMFTDIDMPGGMDGLKLAAAVRDRWPPVKIVVTSGYRYVRDDEIPAESRFFPKPYDPDAIARVVRSMAAAK</sequence>
<evidence type="ECO:0000313" key="7">
    <source>
        <dbReference type="Proteomes" id="UP000474802"/>
    </source>
</evidence>
<keyword evidence="2" id="KW-0805">Transcription regulation</keyword>
<organism evidence="6 7">
    <name type="scientific">Devosia aurantiaca</name>
    <dbReference type="NCBI Taxonomy" id="2714858"/>
    <lineage>
        <taxon>Bacteria</taxon>
        <taxon>Pseudomonadati</taxon>
        <taxon>Pseudomonadota</taxon>
        <taxon>Alphaproteobacteria</taxon>
        <taxon>Hyphomicrobiales</taxon>
        <taxon>Devosiaceae</taxon>
        <taxon>Devosia</taxon>
    </lineage>
</organism>
<dbReference type="PANTHER" id="PTHR44591">
    <property type="entry name" value="STRESS RESPONSE REGULATOR PROTEIN 1"/>
    <property type="match status" value="1"/>
</dbReference>
<accession>A0A6M1SF99</accession>